<accession>A0A395MZD5</accession>
<sequence length="410" mass="47551">MPPRHSNIWLPSRRKNPSFNQFSIFSFTGDAADRVFHTLELAQQIVYGLELGDFFRALPITKELWESKVPDRVWIDHLKRLGYPDYVIRNTSHCLRTCCLSISQAAVAIGDGVPPVSKRIKMETIRNKHYLYSKCEQDTEPPFVLQSSDDGETDLYILDGDDLKLIKSDVLAPPFHRMFNGSHILARENNESFVQRKLQDWSLTATYFDQVSSEESYPRRDWHFYDKFVVSTYLLPGDSEEEMNLMIEFWDKQARKRGESIFHVTDLYSENYPNTLPRFEDGSYDMKQLLSPRPWPGCMHYFSDQANHYLTYGNQNSIKSWDVETLEVTFERSLSVEDKKERGCSLAVEDGIIFLRDKSLPEGTTCGWAVNGKRISNTVAERLAPSALDPPEWRRTRIYLRSSDRSPPPC</sequence>
<evidence type="ECO:0000313" key="1">
    <source>
        <dbReference type="EMBL" id="RFN52589.1"/>
    </source>
</evidence>
<reference evidence="1 2" key="1">
    <citation type="journal article" date="2018" name="PLoS Pathog.">
        <title>Evolution of structural diversity of trichothecenes, a family of toxins produced by plant pathogenic and entomopathogenic fungi.</title>
        <authorList>
            <person name="Proctor R.H."/>
            <person name="McCormick S.P."/>
            <person name="Kim H.S."/>
            <person name="Cardoza R.E."/>
            <person name="Stanley A.M."/>
            <person name="Lindo L."/>
            <person name="Kelly A."/>
            <person name="Brown D.W."/>
            <person name="Lee T."/>
            <person name="Vaughan M.M."/>
            <person name="Alexander N.J."/>
            <person name="Busman M."/>
            <person name="Gutierrez S."/>
        </authorList>
    </citation>
    <scope>NUCLEOTIDE SEQUENCE [LARGE SCALE GENOMIC DNA]</scope>
    <source>
        <strain evidence="1 2">NRRL 13405</strain>
    </source>
</reference>
<gene>
    <name evidence="1" type="ORF">FIE12Z_3172</name>
</gene>
<dbReference type="Proteomes" id="UP000265631">
    <property type="component" value="Unassembled WGS sequence"/>
</dbReference>
<dbReference type="OrthoDB" id="5033794at2759"/>
<name>A0A395MZD5_9HYPO</name>
<dbReference type="EMBL" id="PXXK01000065">
    <property type="protein sequence ID" value="RFN52589.1"/>
    <property type="molecule type" value="Genomic_DNA"/>
</dbReference>
<comment type="caution">
    <text evidence="1">The sequence shown here is derived from an EMBL/GenBank/DDBJ whole genome shotgun (WGS) entry which is preliminary data.</text>
</comment>
<keyword evidence="2" id="KW-1185">Reference proteome</keyword>
<proteinExistence type="predicted"/>
<evidence type="ECO:0000313" key="2">
    <source>
        <dbReference type="Proteomes" id="UP000265631"/>
    </source>
</evidence>
<protein>
    <submittedName>
        <fullName evidence="1">Uncharacterized protein</fullName>
    </submittedName>
</protein>
<organism evidence="1 2">
    <name type="scientific">Fusarium flagelliforme</name>
    <dbReference type="NCBI Taxonomy" id="2675880"/>
    <lineage>
        <taxon>Eukaryota</taxon>
        <taxon>Fungi</taxon>
        <taxon>Dikarya</taxon>
        <taxon>Ascomycota</taxon>
        <taxon>Pezizomycotina</taxon>
        <taxon>Sordariomycetes</taxon>
        <taxon>Hypocreomycetidae</taxon>
        <taxon>Hypocreales</taxon>
        <taxon>Nectriaceae</taxon>
        <taxon>Fusarium</taxon>
        <taxon>Fusarium incarnatum-equiseti species complex</taxon>
    </lineage>
</organism>
<dbReference type="AlphaFoldDB" id="A0A395MZD5"/>